<evidence type="ECO:0000313" key="6">
    <source>
        <dbReference type="EMBL" id="QSX38398.1"/>
    </source>
</evidence>
<evidence type="ECO:0000256" key="4">
    <source>
        <dbReference type="SAM" id="Phobius"/>
    </source>
</evidence>
<evidence type="ECO:0000259" key="5">
    <source>
        <dbReference type="PROSITE" id="PS50887"/>
    </source>
</evidence>
<dbReference type="PANTHER" id="PTHR45138">
    <property type="entry name" value="REGULATORY COMPONENTS OF SENSORY TRANSDUCTION SYSTEM"/>
    <property type="match status" value="1"/>
</dbReference>
<gene>
    <name evidence="6" type="ORF">JYB85_06140</name>
</gene>
<evidence type="ECO:0000256" key="1">
    <source>
        <dbReference type="ARBA" id="ARBA00012528"/>
    </source>
</evidence>
<feature type="region of interest" description="Disordered" evidence="3">
    <location>
        <begin position="251"/>
        <end position="270"/>
    </location>
</feature>
<accession>A0ABX7R5M8</accession>
<organism evidence="6 7">
    <name type="scientific">Shewanella sedimentimangrovi</name>
    <dbReference type="NCBI Taxonomy" id="2814293"/>
    <lineage>
        <taxon>Bacteria</taxon>
        <taxon>Pseudomonadati</taxon>
        <taxon>Pseudomonadota</taxon>
        <taxon>Gammaproteobacteria</taxon>
        <taxon>Alteromonadales</taxon>
        <taxon>Shewanellaceae</taxon>
        <taxon>Shewanella</taxon>
    </lineage>
</organism>
<reference evidence="6 7" key="1">
    <citation type="submission" date="2021-03" db="EMBL/GenBank/DDBJ databases">
        <title>Novel species identification of genus Shewanella.</title>
        <authorList>
            <person name="Liu G."/>
            <person name="Zhang Q."/>
        </authorList>
    </citation>
    <scope>NUCLEOTIDE SEQUENCE [LARGE SCALE GENOMIC DNA]</scope>
    <source>
        <strain evidence="6 7">FJAT-52962</strain>
    </source>
</reference>
<feature type="transmembrane region" description="Helical" evidence="4">
    <location>
        <begin position="208"/>
        <end position="230"/>
    </location>
</feature>
<sequence>MTQSILHWISESITRKIGGLSTLLLSFIFVVIVYSIVKLTQIGAEMREVAEIDIPLTEVIAEIEVLQLQKHILFEKLRLGRDAQLAAAVIKPQLAAFMDHGVQLSRQVEKAEQLIHRGLSTAQIAEEVAEHKRVLSAIEHFQILRQEYLQKAGELFNKPEAETAAANWLRLETLDEQLDSLAERLLLDIEALTEDIAKNAERHEQEFFIVNTSLGVSAFLIGIYVTWYIIRSFRRRLGYIQTQIARLNQSLAPAPKEPGEDEPQRGQDELSELARDVQQVVERFSSEMVNRHEMEKQLIQLATTDKLTGAFNRHKWEDCLAMELEYGRRGVPVHLLMLDLDHFKAINDNHGHDVGDQVLQQAVKLLKEHVRQSDSLFRLGGEEFALLFRQHDSQDVLAIAEKIRLLFETDKVPGLPYFTASLGLTRFLPQDDRESFIKRADQALYRSKQDGRNRVTVL</sequence>
<protein>
    <recommendedName>
        <fullName evidence="1">diguanylate cyclase</fullName>
        <ecNumber evidence="1">2.7.7.65</ecNumber>
    </recommendedName>
</protein>
<dbReference type="EC" id="2.7.7.65" evidence="1"/>
<dbReference type="Proteomes" id="UP000663207">
    <property type="component" value="Chromosome"/>
</dbReference>
<dbReference type="PANTHER" id="PTHR45138:SF9">
    <property type="entry name" value="DIGUANYLATE CYCLASE DGCM-RELATED"/>
    <property type="match status" value="1"/>
</dbReference>
<dbReference type="CDD" id="cd01949">
    <property type="entry name" value="GGDEF"/>
    <property type="match status" value="1"/>
</dbReference>
<name>A0ABX7R5M8_9GAMM</name>
<dbReference type="NCBIfam" id="TIGR00254">
    <property type="entry name" value="GGDEF"/>
    <property type="match status" value="1"/>
</dbReference>
<dbReference type="InterPro" id="IPR000160">
    <property type="entry name" value="GGDEF_dom"/>
</dbReference>
<comment type="catalytic activity">
    <reaction evidence="2">
        <text>2 GTP = 3',3'-c-di-GMP + 2 diphosphate</text>
        <dbReference type="Rhea" id="RHEA:24898"/>
        <dbReference type="ChEBI" id="CHEBI:33019"/>
        <dbReference type="ChEBI" id="CHEBI:37565"/>
        <dbReference type="ChEBI" id="CHEBI:58805"/>
        <dbReference type="EC" id="2.7.7.65"/>
    </reaction>
</comment>
<dbReference type="SMART" id="SM00267">
    <property type="entry name" value="GGDEF"/>
    <property type="match status" value="1"/>
</dbReference>
<proteinExistence type="predicted"/>
<dbReference type="RefSeq" id="WP_207381482.1">
    <property type="nucleotide sequence ID" value="NZ_CP071502.1"/>
</dbReference>
<evidence type="ECO:0000256" key="3">
    <source>
        <dbReference type="SAM" id="MobiDB-lite"/>
    </source>
</evidence>
<feature type="transmembrane region" description="Helical" evidence="4">
    <location>
        <begin position="17"/>
        <end position="37"/>
    </location>
</feature>
<dbReference type="Pfam" id="PF00990">
    <property type="entry name" value="GGDEF"/>
    <property type="match status" value="1"/>
</dbReference>
<feature type="domain" description="GGDEF" evidence="5">
    <location>
        <begin position="331"/>
        <end position="458"/>
    </location>
</feature>
<dbReference type="SUPFAM" id="SSF55073">
    <property type="entry name" value="Nucleotide cyclase"/>
    <property type="match status" value="1"/>
</dbReference>
<evidence type="ECO:0000313" key="7">
    <source>
        <dbReference type="Proteomes" id="UP000663207"/>
    </source>
</evidence>
<dbReference type="EMBL" id="CP071502">
    <property type="protein sequence ID" value="QSX38398.1"/>
    <property type="molecule type" value="Genomic_DNA"/>
</dbReference>
<dbReference type="InterPro" id="IPR043128">
    <property type="entry name" value="Rev_trsase/Diguanyl_cyclase"/>
</dbReference>
<dbReference type="InterPro" id="IPR050469">
    <property type="entry name" value="Diguanylate_Cyclase"/>
</dbReference>
<dbReference type="InterPro" id="IPR029787">
    <property type="entry name" value="Nucleotide_cyclase"/>
</dbReference>
<keyword evidence="4" id="KW-0812">Transmembrane</keyword>
<keyword evidence="4" id="KW-1133">Transmembrane helix</keyword>
<dbReference type="Gene3D" id="3.30.70.270">
    <property type="match status" value="1"/>
</dbReference>
<evidence type="ECO:0000256" key="2">
    <source>
        <dbReference type="ARBA" id="ARBA00034247"/>
    </source>
</evidence>
<dbReference type="PROSITE" id="PS50887">
    <property type="entry name" value="GGDEF"/>
    <property type="match status" value="1"/>
</dbReference>
<keyword evidence="4" id="KW-0472">Membrane</keyword>
<keyword evidence="7" id="KW-1185">Reference proteome</keyword>